<organism evidence="1 2">
    <name type="scientific">Orbilia oligospora</name>
    <name type="common">Nematode-trapping fungus</name>
    <name type="synonym">Arthrobotrys oligospora</name>
    <dbReference type="NCBI Taxonomy" id="2813651"/>
    <lineage>
        <taxon>Eukaryota</taxon>
        <taxon>Fungi</taxon>
        <taxon>Dikarya</taxon>
        <taxon>Ascomycota</taxon>
        <taxon>Pezizomycotina</taxon>
        <taxon>Orbiliomycetes</taxon>
        <taxon>Orbiliales</taxon>
        <taxon>Orbiliaceae</taxon>
        <taxon>Orbilia</taxon>
    </lineage>
</organism>
<comment type="caution">
    <text evidence="1">The sequence shown here is derived from an EMBL/GenBank/DDBJ whole genome shotgun (WGS) entry which is preliminary data.</text>
</comment>
<reference evidence="1 2" key="1">
    <citation type="submission" date="2019-06" db="EMBL/GenBank/DDBJ databases">
        <authorList>
            <person name="Palmer J.M."/>
        </authorList>
    </citation>
    <scope>NUCLEOTIDE SEQUENCE [LARGE SCALE GENOMIC DNA]</scope>
    <source>
        <strain evidence="1 2">TWF788</strain>
    </source>
</reference>
<dbReference type="AlphaFoldDB" id="A0A7C8KA37"/>
<evidence type="ECO:0000313" key="2">
    <source>
        <dbReference type="Proteomes" id="UP000479691"/>
    </source>
</evidence>
<name>A0A7C8KA37_ORBOL</name>
<proteinExistence type="predicted"/>
<sequence>MGSICEISWRLMAGVFGCALCSKRRTAYSIHFDPLMLLRNGPCRHCWVMPIMQDENDTGTQRSSWER</sequence>
<dbReference type="Proteomes" id="UP000479691">
    <property type="component" value="Unassembled WGS sequence"/>
</dbReference>
<protein>
    <submittedName>
        <fullName evidence="1">Uncharacterized protein</fullName>
    </submittedName>
</protein>
<dbReference type="EMBL" id="JAABOE010000083">
    <property type="protein sequence ID" value="KAF3168899.1"/>
    <property type="molecule type" value="Genomic_DNA"/>
</dbReference>
<gene>
    <name evidence="1" type="ORF">TWF788_010765</name>
</gene>
<evidence type="ECO:0000313" key="1">
    <source>
        <dbReference type="EMBL" id="KAF3168899.1"/>
    </source>
</evidence>
<accession>A0A7C8KA37</accession>